<sequence>MVIIVLARFRPRCAHNGSFAATMTTPNRSIIMTWATNTILSGHIRRPWDGTITYLERKESMDLVLTVFSVFINIFFGHKQSPPPCVAGLLGVRNLRVVEESGIGKIRKGGNWASGNLTHNASVVSRWFSVKPWIYCGQAGLFGTALPNLKSLFVFIFTWLCYKFPL</sequence>
<organism evidence="1">
    <name type="scientific">Spodoptera frugiperda</name>
    <name type="common">Fall armyworm</name>
    <dbReference type="NCBI Taxonomy" id="7108"/>
    <lineage>
        <taxon>Eukaryota</taxon>
        <taxon>Metazoa</taxon>
        <taxon>Ecdysozoa</taxon>
        <taxon>Arthropoda</taxon>
        <taxon>Hexapoda</taxon>
        <taxon>Insecta</taxon>
        <taxon>Pterygota</taxon>
        <taxon>Neoptera</taxon>
        <taxon>Endopterygota</taxon>
        <taxon>Lepidoptera</taxon>
        <taxon>Glossata</taxon>
        <taxon>Ditrysia</taxon>
        <taxon>Noctuoidea</taxon>
        <taxon>Noctuidae</taxon>
        <taxon>Amphipyrinae</taxon>
        <taxon>Spodoptera</taxon>
    </lineage>
</organism>
<proteinExistence type="predicted"/>
<gene>
    <name evidence="1" type="ORF">SFRICE_036244</name>
</gene>
<name>A0A2H1V1L0_SPOFR</name>
<accession>A0A2H1V1L0</accession>
<evidence type="ECO:0000313" key="1">
    <source>
        <dbReference type="EMBL" id="SOQ34730.1"/>
    </source>
</evidence>
<protein>
    <submittedName>
        <fullName evidence="1">SFRICE_036244</fullName>
    </submittedName>
</protein>
<dbReference type="EMBL" id="ODYU01000262">
    <property type="protein sequence ID" value="SOQ34730.1"/>
    <property type="molecule type" value="Genomic_DNA"/>
</dbReference>
<reference evidence="1" key="1">
    <citation type="submission" date="2016-07" db="EMBL/GenBank/DDBJ databases">
        <authorList>
            <person name="Bretaudeau A."/>
        </authorList>
    </citation>
    <scope>NUCLEOTIDE SEQUENCE</scope>
    <source>
        <strain evidence="1">Rice</strain>
        <tissue evidence="1">Whole body</tissue>
    </source>
</reference>
<dbReference type="AlphaFoldDB" id="A0A2H1V1L0"/>